<name>A0ABT1SGQ0_9FIRM</name>
<dbReference type="PANTHER" id="PTHR34227">
    <property type="entry name" value="CHAPERONE PROTEIN YCDY"/>
    <property type="match status" value="1"/>
</dbReference>
<dbReference type="RefSeq" id="WP_216560131.1">
    <property type="nucleotide sequence ID" value="NZ_JAHLOH010000040.1"/>
</dbReference>
<dbReference type="PANTHER" id="PTHR34227:SF1">
    <property type="entry name" value="DIMETHYL SULFOXIDE REDUCTASE CHAPERONE-RELATED"/>
    <property type="match status" value="1"/>
</dbReference>
<reference evidence="1 2" key="1">
    <citation type="submission" date="2022-06" db="EMBL/GenBank/DDBJ databases">
        <title>Isolation of gut microbiota from human fecal samples.</title>
        <authorList>
            <person name="Pamer E.G."/>
            <person name="Barat B."/>
            <person name="Waligurski E."/>
            <person name="Medina S."/>
            <person name="Paddock L."/>
            <person name="Mostad J."/>
        </authorList>
    </citation>
    <scope>NUCLEOTIDE SEQUENCE [LARGE SCALE GENOMIC DNA]</scope>
    <source>
        <strain evidence="1 2">DFI.7.95</strain>
    </source>
</reference>
<dbReference type="InterPro" id="IPR020945">
    <property type="entry name" value="DMSO/NO3_reduct_chaperone"/>
</dbReference>
<evidence type="ECO:0000313" key="2">
    <source>
        <dbReference type="Proteomes" id="UP001524478"/>
    </source>
</evidence>
<dbReference type="EMBL" id="JANGAC010000026">
    <property type="protein sequence ID" value="MCQ4925651.1"/>
    <property type="molecule type" value="Genomic_DNA"/>
</dbReference>
<proteinExistence type="predicted"/>
<protein>
    <submittedName>
        <fullName evidence="1">Molecular chaperone TorD family protein</fullName>
    </submittedName>
</protein>
<evidence type="ECO:0000313" key="1">
    <source>
        <dbReference type="EMBL" id="MCQ4925651.1"/>
    </source>
</evidence>
<gene>
    <name evidence="1" type="ORF">NE686_21320</name>
</gene>
<dbReference type="Proteomes" id="UP001524478">
    <property type="component" value="Unassembled WGS sequence"/>
</dbReference>
<accession>A0ABT1SGQ0</accession>
<keyword evidence="2" id="KW-1185">Reference proteome</keyword>
<comment type="caution">
    <text evidence="1">The sequence shown here is derived from an EMBL/GenBank/DDBJ whole genome shotgun (WGS) entry which is preliminary data.</text>
</comment>
<sequence length="220" mass="25940">MIKESIFIAKKRLELYEFLSFSFLNTPSEELLNLIKDNSSQFEELTEDKIDSIEEKDLDYFIQEYYDRFFVPTSKLFVPPHESAIRNKDIKNGKISYGKLDSQETFHVKACYEIVDFKIDQLNAFKPLKDNHYPDHIAFELAFLVYLANSELLALENGMSEKANKWRKLQKDFLVEHLSKWIEDYAILSKERGEGLYSYLTNISAKWIALDLEYLMGENQ</sequence>
<dbReference type="Pfam" id="PF02613">
    <property type="entry name" value="Nitrate_red_del"/>
    <property type="match status" value="1"/>
</dbReference>
<organism evidence="1 2">
    <name type="scientific">Tissierella carlieri</name>
    <dbReference type="NCBI Taxonomy" id="689904"/>
    <lineage>
        <taxon>Bacteria</taxon>
        <taxon>Bacillati</taxon>
        <taxon>Bacillota</taxon>
        <taxon>Tissierellia</taxon>
        <taxon>Tissierellales</taxon>
        <taxon>Tissierellaceae</taxon>
        <taxon>Tissierella</taxon>
    </lineage>
</organism>
<dbReference type="InterPro" id="IPR050289">
    <property type="entry name" value="TorD/DmsD_chaperones"/>
</dbReference>